<proteinExistence type="predicted"/>
<reference evidence="1 2" key="1">
    <citation type="submission" date="2019-02" db="EMBL/GenBank/DDBJ databases">
        <title>Deep-cultivation of Planctomycetes and their phenomic and genomic characterization uncovers novel biology.</title>
        <authorList>
            <person name="Wiegand S."/>
            <person name="Jogler M."/>
            <person name="Boedeker C."/>
            <person name="Pinto D."/>
            <person name="Vollmers J."/>
            <person name="Rivas-Marin E."/>
            <person name="Kohn T."/>
            <person name="Peeters S.H."/>
            <person name="Heuer A."/>
            <person name="Rast P."/>
            <person name="Oberbeckmann S."/>
            <person name="Bunk B."/>
            <person name="Jeske O."/>
            <person name="Meyerdierks A."/>
            <person name="Storesund J.E."/>
            <person name="Kallscheuer N."/>
            <person name="Luecker S."/>
            <person name="Lage O.M."/>
            <person name="Pohl T."/>
            <person name="Merkel B.J."/>
            <person name="Hornburger P."/>
            <person name="Mueller R.-W."/>
            <person name="Bruemmer F."/>
            <person name="Labrenz M."/>
            <person name="Spormann A.M."/>
            <person name="Op den Camp H."/>
            <person name="Overmann J."/>
            <person name="Amann R."/>
            <person name="Jetten M.S.M."/>
            <person name="Mascher T."/>
            <person name="Medema M.H."/>
            <person name="Devos D.P."/>
            <person name="Kaster A.-K."/>
            <person name="Ovreas L."/>
            <person name="Rohde M."/>
            <person name="Galperin M.Y."/>
            <person name="Jogler C."/>
        </authorList>
    </citation>
    <scope>NUCLEOTIDE SEQUENCE [LARGE SCALE GENOMIC DNA]</scope>
    <source>
        <strain evidence="1 2">ElP</strain>
    </source>
</reference>
<name>A0A518H2V5_9BACT</name>
<protein>
    <submittedName>
        <fullName evidence="1">Uncharacterized protein</fullName>
    </submittedName>
</protein>
<evidence type="ECO:0000313" key="2">
    <source>
        <dbReference type="Proteomes" id="UP000317835"/>
    </source>
</evidence>
<dbReference type="EMBL" id="CP036426">
    <property type="protein sequence ID" value="QDV35172.1"/>
    <property type="molecule type" value="Genomic_DNA"/>
</dbReference>
<sequence>MRRLLRWRVVTIMAIIAVIALLLAGYRTAAVRRHFFRMSSINYEIDCQRMRLEILKLDTRARRSEADPTIDPGLDELAALLRAMGVDPGDDPRGAYASLLDRHLSLVASYNEAARSRLAWLRFEPVNRSCGCRFCDFVAGRRYPMWWDRRERR</sequence>
<gene>
    <name evidence="1" type="ORF">ElP_30750</name>
</gene>
<evidence type="ECO:0000313" key="1">
    <source>
        <dbReference type="EMBL" id="QDV35172.1"/>
    </source>
</evidence>
<organism evidence="1 2">
    <name type="scientific">Tautonia plasticadhaerens</name>
    <dbReference type="NCBI Taxonomy" id="2527974"/>
    <lineage>
        <taxon>Bacteria</taxon>
        <taxon>Pseudomonadati</taxon>
        <taxon>Planctomycetota</taxon>
        <taxon>Planctomycetia</taxon>
        <taxon>Isosphaerales</taxon>
        <taxon>Isosphaeraceae</taxon>
        <taxon>Tautonia</taxon>
    </lineage>
</organism>
<keyword evidence="2" id="KW-1185">Reference proteome</keyword>
<accession>A0A518H2V5</accession>
<dbReference type="KEGG" id="tpla:ElP_30750"/>
<dbReference type="Proteomes" id="UP000317835">
    <property type="component" value="Chromosome"/>
</dbReference>
<dbReference type="AlphaFoldDB" id="A0A518H2V5"/>